<keyword evidence="1" id="KW-0812">Transmembrane</keyword>
<feature type="transmembrane region" description="Helical" evidence="1">
    <location>
        <begin position="34"/>
        <end position="52"/>
    </location>
</feature>
<proteinExistence type="predicted"/>
<name>I0WHX3_9FLAO</name>
<dbReference type="EMBL" id="AJJU01000003">
    <property type="protein sequence ID" value="EID75989.1"/>
    <property type="molecule type" value="Genomic_DNA"/>
</dbReference>
<dbReference type="Proteomes" id="UP000005938">
    <property type="component" value="Unassembled WGS sequence"/>
</dbReference>
<gene>
    <name evidence="2" type="ORF">W5A_03564</name>
</gene>
<dbReference type="AlphaFoldDB" id="I0WHX3"/>
<dbReference type="STRING" id="946077.W5A_03564"/>
<organism evidence="2 3">
    <name type="scientific">Imtechella halotolerans K1</name>
    <dbReference type="NCBI Taxonomy" id="946077"/>
    <lineage>
        <taxon>Bacteria</taxon>
        <taxon>Pseudomonadati</taxon>
        <taxon>Bacteroidota</taxon>
        <taxon>Flavobacteriia</taxon>
        <taxon>Flavobacteriales</taxon>
        <taxon>Flavobacteriaceae</taxon>
        <taxon>Imtechella</taxon>
    </lineage>
</organism>
<keyword evidence="3" id="KW-1185">Reference proteome</keyword>
<dbReference type="eggNOG" id="ENOG5032ZAM">
    <property type="taxonomic scope" value="Bacteria"/>
</dbReference>
<keyword evidence="1" id="KW-0472">Membrane</keyword>
<feature type="transmembrane region" description="Helical" evidence="1">
    <location>
        <begin position="12"/>
        <end position="28"/>
    </location>
</feature>
<comment type="caution">
    <text evidence="2">The sequence shown here is derived from an EMBL/GenBank/DDBJ whole genome shotgun (WGS) entry which is preliminary data.</text>
</comment>
<evidence type="ECO:0000256" key="1">
    <source>
        <dbReference type="SAM" id="Phobius"/>
    </source>
</evidence>
<evidence type="ECO:0008006" key="4">
    <source>
        <dbReference type="Google" id="ProtNLM"/>
    </source>
</evidence>
<dbReference type="OrthoDB" id="1452529at2"/>
<protein>
    <recommendedName>
        <fullName evidence="4">Pore-forming protein</fullName>
    </recommendedName>
</protein>
<accession>I0WHX3</accession>
<sequence>MKRIKYKNKFLNTQLFLGFMWIAIAFLIDYNSKIDYISLLISLMYLGNYSYLRINQYITINNNILTVNGFRKKTIKLNEIKQIKKFAGDYIIYGNKEKITIDTEVIERVSLKCLQRELENYPINWV</sequence>
<keyword evidence="1" id="KW-1133">Transmembrane helix</keyword>
<dbReference type="RefSeq" id="WP_008237499.1">
    <property type="nucleotide sequence ID" value="NZ_AJJU01000003.1"/>
</dbReference>
<reference evidence="2 3" key="1">
    <citation type="journal article" date="2012" name="J. Bacteriol.">
        <title>Genome Sequence of the Halotolerant Bacterium Imtechella halotolerans K1T.</title>
        <authorList>
            <person name="Kumar S."/>
            <person name="Vikram S."/>
            <person name="Subramanian S."/>
            <person name="Raghava G.P."/>
            <person name="Pinnaka A.K."/>
        </authorList>
    </citation>
    <scope>NUCLEOTIDE SEQUENCE [LARGE SCALE GENOMIC DNA]</scope>
    <source>
        <strain evidence="2 3">K1</strain>
    </source>
</reference>
<evidence type="ECO:0000313" key="3">
    <source>
        <dbReference type="Proteomes" id="UP000005938"/>
    </source>
</evidence>
<evidence type="ECO:0000313" key="2">
    <source>
        <dbReference type="EMBL" id="EID75989.1"/>
    </source>
</evidence>